<gene>
    <name evidence="1" type="ORF">B7P43_G01249</name>
</gene>
<sequence length="81" mass="9170">MTGYMLLLNDFTKFPEDVALGVGIYGLSLRLECGEQYAIVIPEDCERHLKLFLWQMTKDVSTKLTQALSWAGNGEPNTHHL</sequence>
<dbReference type="Proteomes" id="UP000235965">
    <property type="component" value="Unassembled WGS sequence"/>
</dbReference>
<accession>A0A2J7QNR9</accession>
<proteinExistence type="predicted"/>
<name>A0A2J7QNR9_9NEOP</name>
<evidence type="ECO:0000313" key="1">
    <source>
        <dbReference type="EMBL" id="PNF30236.1"/>
    </source>
</evidence>
<dbReference type="AlphaFoldDB" id="A0A2J7QNR9"/>
<dbReference type="InParanoid" id="A0A2J7QNR9"/>
<keyword evidence="2" id="KW-1185">Reference proteome</keyword>
<dbReference type="EMBL" id="NEVH01012562">
    <property type="protein sequence ID" value="PNF30236.1"/>
    <property type="molecule type" value="Genomic_DNA"/>
</dbReference>
<comment type="caution">
    <text evidence="1">The sequence shown here is derived from an EMBL/GenBank/DDBJ whole genome shotgun (WGS) entry which is preliminary data.</text>
</comment>
<protein>
    <submittedName>
        <fullName evidence="1">Uncharacterized protein</fullName>
    </submittedName>
</protein>
<organism evidence="1 2">
    <name type="scientific">Cryptotermes secundus</name>
    <dbReference type="NCBI Taxonomy" id="105785"/>
    <lineage>
        <taxon>Eukaryota</taxon>
        <taxon>Metazoa</taxon>
        <taxon>Ecdysozoa</taxon>
        <taxon>Arthropoda</taxon>
        <taxon>Hexapoda</taxon>
        <taxon>Insecta</taxon>
        <taxon>Pterygota</taxon>
        <taxon>Neoptera</taxon>
        <taxon>Polyneoptera</taxon>
        <taxon>Dictyoptera</taxon>
        <taxon>Blattodea</taxon>
        <taxon>Blattoidea</taxon>
        <taxon>Termitoidae</taxon>
        <taxon>Kalotermitidae</taxon>
        <taxon>Cryptotermitinae</taxon>
        <taxon>Cryptotermes</taxon>
    </lineage>
</organism>
<evidence type="ECO:0000313" key="2">
    <source>
        <dbReference type="Proteomes" id="UP000235965"/>
    </source>
</evidence>
<reference evidence="1 2" key="1">
    <citation type="submission" date="2017-12" db="EMBL/GenBank/DDBJ databases">
        <title>Hemimetabolous genomes reveal molecular basis of termite eusociality.</title>
        <authorList>
            <person name="Harrison M.C."/>
            <person name="Jongepier E."/>
            <person name="Robertson H.M."/>
            <person name="Arning N."/>
            <person name="Bitard-Feildel T."/>
            <person name="Chao H."/>
            <person name="Childers C.P."/>
            <person name="Dinh H."/>
            <person name="Doddapaneni H."/>
            <person name="Dugan S."/>
            <person name="Gowin J."/>
            <person name="Greiner C."/>
            <person name="Han Y."/>
            <person name="Hu H."/>
            <person name="Hughes D.S.T."/>
            <person name="Huylmans A.-K."/>
            <person name="Kemena C."/>
            <person name="Kremer L.P.M."/>
            <person name="Lee S.L."/>
            <person name="Lopez-Ezquerra A."/>
            <person name="Mallet L."/>
            <person name="Monroy-Kuhn J.M."/>
            <person name="Moser A."/>
            <person name="Murali S.C."/>
            <person name="Muzny D.M."/>
            <person name="Otani S."/>
            <person name="Piulachs M.-D."/>
            <person name="Poelchau M."/>
            <person name="Qu J."/>
            <person name="Schaub F."/>
            <person name="Wada-Katsumata A."/>
            <person name="Worley K.C."/>
            <person name="Xie Q."/>
            <person name="Ylla G."/>
            <person name="Poulsen M."/>
            <person name="Gibbs R.A."/>
            <person name="Schal C."/>
            <person name="Richards S."/>
            <person name="Belles X."/>
            <person name="Korb J."/>
            <person name="Bornberg-Bauer E."/>
        </authorList>
    </citation>
    <scope>NUCLEOTIDE SEQUENCE [LARGE SCALE GENOMIC DNA]</scope>
    <source>
        <tissue evidence="1">Whole body</tissue>
    </source>
</reference>